<evidence type="ECO:0000313" key="6">
    <source>
        <dbReference type="Proteomes" id="UP000095751"/>
    </source>
</evidence>
<dbReference type="PANTHER" id="PTHR12940:SF0">
    <property type="entry name" value="SPLICING FACTOR ESS-2 HOMOLOG"/>
    <property type="match status" value="1"/>
</dbReference>
<dbReference type="GO" id="GO:0071013">
    <property type="term" value="C:catalytic step 2 spliceosome"/>
    <property type="evidence" value="ECO:0007669"/>
    <property type="project" value="TreeGrafter"/>
</dbReference>
<feature type="region of interest" description="Disordered" evidence="4">
    <location>
        <begin position="221"/>
        <end position="252"/>
    </location>
</feature>
<dbReference type="PANTHER" id="PTHR12940">
    <property type="entry name" value="ES-2 PROTEIN - RELATED"/>
    <property type="match status" value="1"/>
</dbReference>
<dbReference type="InParanoid" id="A0A1E7FL89"/>
<sequence length="568" mass="63295">MTGSIVGSDRNDQQHVVPFRQAHSKKKEGGQRRLVLSEEDYTDKLSKIIQRDFFPDVSSLERQNALLDCRLRGDAVGAVAVRRAARRLMENEAAIADQRERDDYDLVETKTTDDEKSLAVRRDNKHSIGGGTRLIRKRPRQLEEENVTGFHARATNEDDDEFDSNLKRDIQENRQRLEDVFQYNTNSKSNSSESSNYMASDDFAAESNRIGREEWNQPKIQNGLFFNPTPNNGGSSSSQQNNNNDNNDRNDSELLLDSNEVSISSSASNKRETSLMLPPSKEQTHLMLKSQLVEYISKHSMEKKIVPNATRFPSKLHPFMPMVTNKDNGILNDGTEMDSDTDADYMSSTDASTDLDAPLRGVEEERRRLKRKQRSDQQSYVVMTPQIIPGSDGNHQLPIITWGIAGIPTISSGGGLSKSESELESNVAPNYNSITSSSLSASPFQISSTSERERAAQKAETILIRRAKLATSSSSFSSKARKRKNKNVIGITTAKKGVGSLTPAALSLLEKTKSTQSRSRDAFGSSLRTSYTPRIHSSMSSSSSSIKHRRGGSQYSKRDHAYNSTPQK</sequence>
<feature type="compositionally biased region" description="Basic and acidic residues" evidence="4">
    <location>
        <begin position="114"/>
        <end position="126"/>
    </location>
</feature>
<protein>
    <recommendedName>
        <fullName evidence="7">Nuclear protein Es2</fullName>
    </recommendedName>
</protein>
<reference evidence="5 6" key="1">
    <citation type="submission" date="2016-09" db="EMBL/GenBank/DDBJ databases">
        <title>Extensive genetic diversity and differential bi-allelic expression allows diatom success in the polar Southern Ocean.</title>
        <authorList>
            <consortium name="DOE Joint Genome Institute"/>
            <person name="Mock T."/>
            <person name="Otillar R.P."/>
            <person name="Strauss J."/>
            <person name="Dupont C."/>
            <person name="Frickenhaus S."/>
            <person name="Maumus F."/>
            <person name="Mcmullan M."/>
            <person name="Sanges R."/>
            <person name="Schmutz J."/>
            <person name="Toseland A."/>
            <person name="Valas R."/>
            <person name="Veluchamy A."/>
            <person name="Ward B.J."/>
            <person name="Allen A."/>
            <person name="Barry K."/>
            <person name="Falciatore A."/>
            <person name="Ferrante M."/>
            <person name="Fortunato A.E."/>
            <person name="Gloeckner G."/>
            <person name="Gruber A."/>
            <person name="Hipkin R."/>
            <person name="Janech M."/>
            <person name="Kroth P."/>
            <person name="Leese F."/>
            <person name="Lindquist E."/>
            <person name="Lyon B.R."/>
            <person name="Martin J."/>
            <person name="Mayer C."/>
            <person name="Parker M."/>
            <person name="Quesneville H."/>
            <person name="Raymond J."/>
            <person name="Uhlig C."/>
            <person name="Valentin K.U."/>
            <person name="Worden A.Z."/>
            <person name="Armbrust E.V."/>
            <person name="Bowler C."/>
            <person name="Green B."/>
            <person name="Moulton V."/>
            <person name="Van Oosterhout C."/>
            <person name="Grigoriev I."/>
        </authorList>
    </citation>
    <scope>NUCLEOTIDE SEQUENCE [LARGE SCALE GENOMIC DNA]</scope>
    <source>
        <strain evidence="5 6">CCMP1102</strain>
    </source>
</reference>
<accession>A0A1E7FL89</accession>
<feature type="region of interest" description="Disordered" evidence="4">
    <location>
        <begin position="1"/>
        <end position="33"/>
    </location>
</feature>
<proteinExistence type="inferred from homology"/>
<dbReference type="OrthoDB" id="19679at2759"/>
<feature type="compositionally biased region" description="Low complexity" evidence="4">
    <location>
        <begin position="231"/>
        <end position="245"/>
    </location>
</feature>
<feature type="region of interest" description="Disordered" evidence="4">
    <location>
        <begin position="511"/>
        <end position="568"/>
    </location>
</feature>
<feature type="region of interest" description="Disordered" evidence="4">
    <location>
        <begin position="114"/>
        <end position="163"/>
    </location>
</feature>
<dbReference type="InterPro" id="IPR019148">
    <property type="entry name" value="Nuclear_protein_DGCR14_ESS-2"/>
</dbReference>
<feature type="compositionally biased region" description="Basic and acidic residues" evidence="4">
    <location>
        <begin position="511"/>
        <end position="521"/>
    </location>
</feature>
<organism evidence="5 6">
    <name type="scientific">Fragilariopsis cylindrus CCMP1102</name>
    <dbReference type="NCBI Taxonomy" id="635003"/>
    <lineage>
        <taxon>Eukaryota</taxon>
        <taxon>Sar</taxon>
        <taxon>Stramenopiles</taxon>
        <taxon>Ochrophyta</taxon>
        <taxon>Bacillariophyta</taxon>
        <taxon>Bacillariophyceae</taxon>
        <taxon>Bacillariophycidae</taxon>
        <taxon>Bacillariales</taxon>
        <taxon>Bacillariaceae</taxon>
        <taxon>Fragilariopsis</taxon>
    </lineage>
</organism>
<evidence type="ECO:0008006" key="7">
    <source>
        <dbReference type="Google" id="ProtNLM"/>
    </source>
</evidence>
<dbReference type="Pfam" id="PF09751">
    <property type="entry name" value="Es2"/>
    <property type="match status" value="1"/>
</dbReference>
<name>A0A1E7FL89_9STRA</name>
<evidence type="ECO:0000256" key="2">
    <source>
        <dbReference type="ARBA" id="ARBA00009072"/>
    </source>
</evidence>
<evidence type="ECO:0000256" key="3">
    <source>
        <dbReference type="ARBA" id="ARBA00023242"/>
    </source>
</evidence>
<dbReference type="KEGG" id="fcy:FRACYDRAFT_236840"/>
<keyword evidence="6" id="KW-1185">Reference proteome</keyword>
<comment type="similarity">
    <text evidence="2">Belongs to the ESS2 family.</text>
</comment>
<evidence type="ECO:0000256" key="1">
    <source>
        <dbReference type="ARBA" id="ARBA00004123"/>
    </source>
</evidence>
<dbReference type="AlphaFoldDB" id="A0A1E7FL89"/>
<dbReference type="EMBL" id="KV784356">
    <property type="protein sequence ID" value="OEU18563.1"/>
    <property type="molecule type" value="Genomic_DNA"/>
</dbReference>
<gene>
    <name evidence="5" type="ORF">FRACYDRAFT_236840</name>
</gene>
<evidence type="ECO:0000313" key="5">
    <source>
        <dbReference type="EMBL" id="OEU18563.1"/>
    </source>
</evidence>
<keyword evidence="3" id="KW-0539">Nucleus</keyword>
<evidence type="ECO:0000256" key="4">
    <source>
        <dbReference type="SAM" id="MobiDB-lite"/>
    </source>
</evidence>
<comment type="subcellular location">
    <subcellularLocation>
        <location evidence="1">Nucleus</location>
    </subcellularLocation>
</comment>
<dbReference type="Proteomes" id="UP000095751">
    <property type="component" value="Unassembled WGS sequence"/>
</dbReference>